<gene>
    <name evidence="1" type="ORF">SEMRO_605_G174330.1</name>
</gene>
<dbReference type="EMBL" id="CAICTM010000604">
    <property type="protein sequence ID" value="CAB9513670.1"/>
    <property type="molecule type" value="Genomic_DNA"/>
</dbReference>
<reference evidence="1" key="1">
    <citation type="submission" date="2020-06" db="EMBL/GenBank/DDBJ databases">
        <authorList>
            <consortium name="Plant Systems Biology data submission"/>
        </authorList>
    </citation>
    <scope>NUCLEOTIDE SEQUENCE</scope>
    <source>
        <strain evidence="1">D6</strain>
    </source>
</reference>
<dbReference type="PANTHER" id="PTHR19959:SF119">
    <property type="entry name" value="FUNGAL LIPASE-LIKE DOMAIN-CONTAINING PROTEIN"/>
    <property type="match status" value="1"/>
</dbReference>
<dbReference type="Gene3D" id="1.25.40.10">
    <property type="entry name" value="Tetratricopeptide repeat domain"/>
    <property type="match status" value="2"/>
</dbReference>
<dbReference type="Proteomes" id="UP001153069">
    <property type="component" value="Unassembled WGS sequence"/>
</dbReference>
<protein>
    <recommendedName>
        <fullName evidence="3">Tetratricopeptide repeat protein</fullName>
    </recommendedName>
</protein>
<organism evidence="1 2">
    <name type="scientific">Seminavis robusta</name>
    <dbReference type="NCBI Taxonomy" id="568900"/>
    <lineage>
        <taxon>Eukaryota</taxon>
        <taxon>Sar</taxon>
        <taxon>Stramenopiles</taxon>
        <taxon>Ochrophyta</taxon>
        <taxon>Bacillariophyta</taxon>
        <taxon>Bacillariophyceae</taxon>
        <taxon>Bacillariophycidae</taxon>
        <taxon>Naviculales</taxon>
        <taxon>Naviculaceae</taxon>
        <taxon>Seminavis</taxon>
    </lineage>
</organism>
<comment type="caution">
    <text evidence="1">The sequence shown here is derived from an EMBL/GenBank/DDBJ whole genome shotgun (WGS) entry which is preliminary data.</text>
</comment>
<sequence length="404" mass="46459">MKYYEDAMEILRTFHNKHQQHPISSNCYYSDCYIGKGRTLLNMSTKTNNTTDQTHNNDNDKLLQEAFENLQHAWKTLKWNFGGGASQKTSTAIQTNCSAGDALYLMGHAQMLRANRIKKDDTMRIILLQEALTHWKYALQKHNEEQTIEHEKVIETSRAIGMAYTRLQEPDMALPYLEDCLQIARSLREDDEQRIQLAWTFIALGDCYTSSSPEKTQTNNDQALEAYQEALSVVLPKEEEQRQMLLMLELDAMVALGDFHCKAGDETQALYYYQEVPFKLSPKFHLIVRVKQAILLFRKGEISSALACFEEYLEQCQEEANEDEAYFVALFSTGICYYLEERDKAKADGYYWKAIQVATRNQLFDDDPMSSKALKSLESKLKRSKRGSMLGQTIASWVAGRDTA</sequence>
<keyword evidence="2" id="KW-1185">Reference proteome</keyword>
<accession>A0A9N8HIN0</accession>
<evidence type="ECO:0008006" key="3">
    <source>
        <dbReference type="Google" id="ProtNLM"/>
    </source>
</evidence>
<dbReference type="SUPFAM" id="SSF48452">
    <property type="entry name" value="TPR-like"/>
    <property type="match status" value="1"/>
</dbReference>
<proteinExistence type="predicted"/>
<name>A0A9N8HIN0_9STRA</name>
<dbReference type="AlphaFoldDB" id="A0A9N8HIN0"/>
<evidence type="ECO:0000313" key="2">
    <source>
        <dbReference type="Proteomes" id="UP001153069"/>
    </source>
</evidence>
<evidence type="ECO:0000313" key="1">
    <source>
        <dbReference type="EMBL" id="CAB9513670.1"/>
    </source>
</evidence>
<dbReference type="PANTHER" id="PTHR19959">
    <property type="entry name" value="KINESIN LIGHT CHAIN"/>
    <property type="match status" value="1"/>
</dbReference>
<dbReference type="InterPro" id="IPR011990">
    <property type="entry name" value="TPR-like_helical_dom_sf"/>
</dbReference>